<protein>
    <submittedName>
        <fullName evidence="1">Uncharacterized protein</fullName>
    </submittedName>
</protein>
<evidence type="ECO:0000313" key="1">
    <source>
        <dbReference type="EMBL" id="KAK9776746.1"/>
    </source>
</evidence>
<organism evidence="1 2">
    <name type="scientific">Seiridium cardinale</name>
    <dbReference type="NCBI Taxonomy" id="138064"/>
    <lineage>
        <taxon>Eukaryota</taxon>
        <taxon>Fungi</taxon>
        <taxon>Dikarya</taxon>
        <taxon>Ascomycota</taxon>
        <taxon>Pezizomycotina</taxon>
        <taxon>Sordariomycetes</taxon>
        <taxon>Xylariomycetidae</taxon>
        <taxon>Amphisphaeriales</taxon>
        <taxon>Sporocadaceae</taxon>
        <taxon>Seiridium</taxon>
    </lineage>
</organism>
<name>A0ABR2XSG1_9PEZI</name>
<sequence length="48" mass="5516">MAYFYVYGLGWYGGRVIDDYILASEDYNANAPLNMELPIPELLKAKQE</sequence>
<dbReference type="EMBL" id="JARVKM010000025">
    <property type="protein sequence ID" value="KAK9776746.1"/>
    <property type="molecule type" value="Genomic_DNA"/>
</dbReference>
<proteinExistence type="predicted"/>
<dbReference type="Proteomes" id="UP001465668">
    <property type="component" value="Unassembled WGS sequence"/>
</dbReference>
<keyword evidence="2" id="KW-1185">Reference proteome</keyword>
<gene>
    <name evidence="1" type="ORF">SCAR479_06484</name>
</gene>
<accession>A0ABR2XSG1</accession>
<evidence type="ECO:0000313" key="2">
    <source>
        <dbReference type="Proteomes" id="UP001465668"/>
    </source>
</evidence>
<reference evidence="1 2" key="1">
    <citation type="submission" date="2024-02" db="EMBL/GenBank/DDBJ databases">
        <title>First draft genome assembly of two strains of Seiridium cardinale.</title>
        <authorList>
            <person name="Emiliani G."/>
            <person name="Scali E."/>
        </authorList>
    </citation>
    <scope>NUCLEOTIDE SEQUENCE [LARGE SCALE GENOMIC DNA]</scope>
    <source>
        <strain evidence="1 2">BM-138-000479</strain>
    </source>
</reference>
<comment type="caution">
    <text evidence="1">The sequence shown here is derived from an EMBL/GenBank/DDBJ whole genome shotgun (WGS) entry which is preliminary data.</text>
</comment>